<gene>
    <name evidence="2" type="ORF">A2Z21_02445</name>
</gene>
<dbReference type="AlphaFoldDB" id="A0A1F5V1R3"/>
<feature type="transmembrane region" description="Helical" evidence="1">
    <location>
        <begin position="50"/>
        <end position="72"/>
    </location>
</feature>
<accession>A0A1F5V1R3</accession>
<dbReference type="STRING" id="1817864.A2Z21_02445"/>
<protein>
    <submittedName>
        <fullName evidence="2">Uncharacterized protein</fullName>
    </submittedName>
</protein>
<keyword evidence="1" id="KW-0812">Transmembrane</keyword>
<comment type="caution">
    <text evidence="2">The sequence shown here is derived from an EMBL/GenBank/DDBJ whole genome shotgun (WGS) entry which is preliminary data.</text>
</comment>
<evidence type="ECO:0000313" key="2">
    <source>
        <dbReference type="EMBL" id="OGF57359.1"/>
    </source>
</evidence>
<sequence>MGDSLTKTLEERFEAWRTRRESVRRVFYLLTILWIVLQILASFVDELAGFLQGYTTLFWMPWLASLFGYAWLEAQQEYFLKQVQLEKLSEQDRIVHQQMLSQARRFLSSRLPEDQLNMIQKWLRDGEEPDVGLM</sequence>
<evidence type="ECO:0000313" key="3">
    <source>
        <dbReference type="Proteomes" id="UP000179157"/>
    </source>
</evidence>
<dbReference type="Proteomes" id="UP000179157">
    <property type="component" value="Unassembled WGS sequence"/>
</dbReference>
<name>A0A1F5V1R3_FRAXR</name>
<keyword evidence="1" id="KW-1133">Transmembrane helix</keyword>
<keyword evidence="1" id="KW-0472">Membrane</keyword>
<organism evidence="2 3">
    <name type="scientific">Fraserbacteria sp. (strain RBG_16_55_9)</name>
    <dbReference type="NCBI Taxonomy" id="1817864"/>
    <lineage>
        <taxon>Bacteria</taxon>
        <taxon>Candidatus Fraseribacteriota</taxon>
    </lineage>
</organism>
<evidence type="ECO:0000256" key="1">
    <source>
        <dbReference type="SAM" id="Phobius"/>
    </source>
</evidence>
<reference evidence="2 3" key="1">
    <citation type="journal article" date="2016" name="Nat. Commun.">
        <title>Thousands of microbial genomes shed light on interconnected biogeochemical processes in an aquifer system.</title>
        <authorList>
            <person name="Anantharaman K."/>
            <person name="Brown C.T."/>
            <person name="Hug L.A."/>
            <person name="Sharon I."/>
            <person name="Castelle C.J."/>
            <person name="Probst A.J."/>
            <person name="Thomas B.C."/>
            <person name="Singh A."/>
            <person name="Wilkins M.J."/>
            <person name="Karaoz U."/>
            <person name="Brodie E.L."/>
            <person name="Williams K.H."/>
            <person name="Hubbard S.S."/>
            <person name="Banfield J.F."/>
        </authorList>
    </citation>
    <scope>NUCLEOTIDE SEQUENCE [LARGE SCALE GENOMIC DNA]</scope>
    <source>
        <strain evidence="3">RBG_16_55_9</strain>
    </source>
</reference>
<feature type="transmembrane region" description="Helical" evidence="1">
    <location>
        <begin position="26"/>
        <end position="44"/>
    </location>
</feature>
<dbReference type="EMBL" id="MFGX01000014">
    <property type="protein sequence ID" value="OGF57359.1"/>
    <property type="molecule type" value="Genomic_DNA"/>
</dbReference>
<proteinExistence type="predicted"/>